<accession>A0A2H3CAL1</accession>
<gene>
    <name evidence="1" type="ORF">ARMSODRAFT_862583</name>
</gene>
<sequence>SLLVGLASEEIEEWRKGYSDDPHFSEVLTSLQDPKAHLTPQFPQYYYSDEGLLYFEDYNGNNCLCVPQSLQISIMDQIHNSLTESAHGG</sequence>
<organism evidence="1 2">
    <name type="scientific">Armillaria solidipes</name>
    <dbReference type="NCBI Taxonomy" id="1076256"/>
    <lineage>
        <taxon>Eukaryota</taxon>
        <taxon>Fungi</taxon>
        <taxon>Dikarya</taxon>
        <taxon>Basidiomycota</taxon>
        <taxon>Agaricomycotina</taxon>
        <taxon>Agaricomycetes</taxon>
        <taxon>Agaricomycetidae</taxon>
        <taxon>Agaricales</taxon>
        <taxon>Marasmiineae</taxon>
        <taxon>Physalacriaceae</taxon>
        <taxon>Armillaria</taxon>
    </lineage>
</organism>
<dbReference type="AlphaFoldDB" id="A0A2H3CAL1"/>
<feature type="non-terminal residue" evidence="1">
    <location>
        <position position="89"/>
    </location>
</feature>
<dbReference type="Proteomes" id="UP000218334">
    <property type="component" value="Unassembled WGS sequence"/>
</dbReference>
<name>A0A2H3CAL1_9AGAR</name>
<protein>
    <submittedName>
        <fullName evidence="1">Uncharacterized protein</fullName>
    </submittedName>
</protein>
<proteinExistence type="predicted"/>
<keyword evidence="2" id="KW-1185">Reference proteome</keyword>
<feature type="non-terminal residue" evidence="1">
    <location>
        <position position="1"/>
    </location>
</feature>
<evidence type="ECO:0000313" key="2">
    <source>
        <dbReference type="Proteomes" id="UP000218334"/>
    </source>
</evidence>
<evidence type="ECO:0000313" key="1">
    <source>
        <dbReference type="EMBL" id="PBK78930.1"/>
    </source>
</evidence>
<dbReference type="EMBL" id="KZ293415">
    <property type="protein sequence ID" value="PBK78930.1"/>
    <property type="molecule type" value="Genomic_DNA"/>
</dbReference>
<reference evidence="2" key="1">
    <citation type="journal article" date="2017" name="Nat. Ecol. Evol.">
        <title>Genome expansion and lineage-specific genetic innovations in the forest pathogenic fungi Armillaria.</title>
        <authorList>
            <person name="Sipos G."/>
            <person name="Prasanna A.N."/>
            <person name="Walter M.C."/>
            <person name="O'Connor E."/>
            <person name="Balint B."/>
            <person name="Krizsan K."/>
            <person name="Kiss B."/>
            <person name="Hess J."/>
            <person name="Varga T."/>
            <person name="Slot J."/>
            <person name="Riley R."/>
            <person name="Boka B."/>
            <person name="Rigling D."/>
            <person name="Barry K."/>
            <person name="Lee J."/>
            <person name="Mihaltcheva S."/>
            <person name="LaButti K."/>
            <person name="Lipzen A."/>
            <person name="Waldron R."/>
            <person name="Moloney N.M."/>
            <person name="Sperisen C."/>
            <person name="Kredics L."/>
            <person name="Vagvoelgyi C."/>
            <person name="Patrignani A."/>
            <person name="Fitzpatrick D."/>
            <person name="Nagy I."/>
            <person name="Doyle S."/>
            <person name="Anderson J.B."/>
            <person name="Grigoriev I.V."/>
            <person name="Gueldener U."/>
            <person name="Muensterkoetter M."/>
            <person name="Nagy L.G."/>
        </authorList>
    </citation>
    <scope>NUCLEOTIDE SEQUENCE [LARGE SCALE GENOMIC DNA]</scope>
    <source>
        <strain evidence="2">28-4</strain>
    </source>
</reference>